<feature type="compositionally biased region" description="Low complexity" evidence="4">
    <location>
        <begin position="285"/>
        <end position="301"/>
    </location>
</feature>
<feature type="region of interest" description="Disordered" evidence="4">
    <location>
        <begin position="285"/>
        <end position="412"/>
    </location>
</feature>
<dbReference type="RefSeq" id="XP_030985356.1">
    <property type="nucleotide sequence ID" value="XM_031124522.1"/>
</dbReference>
<feature type="compositionally biased region" description="Polar residues" evidence="4">
    <location>
        <begin position="80"/>
        <end position="99"/>
    </location>
</feature>
<evidence type="ECO:0000256" key="1">
    <source>
        <dbReference type="ARBA" id="ARBA00004123"/>
    </source>
</evidence>
<feature type="compositionally biased region" description="Basic and acidic residues" evidence="4">
    <location>
        <begin position="70"/>
        <end position="79"/>
    </location>
</feature>
<proteinExistence type="inferred from homology"/>
<reference evidence="7" key="2">
    <citation type="submission" date="2019-10" db="EMBL/GenBank/DDBJ databases">
        <authorList>
            <consortium name="NCBI Genome Project"/>
        </authorList>
    </citation>
    <scope>NUCLEOTIDE SEQUENCE</scope>
    <source>
        <strain evidence="7">NI907</strain>
    </source>
</reference>
<comment type="subcellular location">
    <subcellularLocation>
        <location evidence="1">Nucleus</location>
    </subcellularLocation>
</comment>
<reference evidence="7" key="1">
    <citation type="journal article" date="2019" name="Mol. Biol. Evol.">
        <title>Blast fungal genomes show frequent chromosomal changes, gene gains and losses, and effector gene turnover.</title>
        <authorList>
            <person name="Gomez Luciano L.B."/>
            <person name="Jason Tsai I."/>
            <person name="Chuma I."/>
            <person name="Tosa Y."/>
            <person name="Chen Y.H."/>
            <person name="Li J.Y."/>
            <person name="Li M.Y."/>
            <person name="Jade Lu M.Y."/>
            <person name="Nakayashiki H."/>
            <person name="Li W.H."/>
        </authorList>
    </citation>
    <scope>NUCLEOTIDE SEQUENCE</scope>
    <source>
        <strain evidence="7">NI907</strain>
    </source>
</reference>
<feature type="compositionally biased region" description="Acidic residues" evidence="4">
    <location>
        <begin position="370"/>
        <end position="392"/>
    </location>
</feature>
<feature type="region of interest" description="Disordered" evidence="4">
    <location>
        <begin position="137"/>
        <end position="156"/>
    </location>
</feature>
<evidence type="ECO:0000259" key="5">
    <source>
        <dbReference type="Pfam" id="PF04003"/>
    </source>
</evidence>
<dbReference type="GeneID" id="41959431"/>
<dbReference type="OrthoDB" id="30195at2759"/>
<dbReference type="KEGG" id="pgri:PgNI_04477"/>
<reference evidence="7" key="3">
    <citation type="submission" date="2025-08" db="UniProtKB">
        <authorList>
            <consortium name="RefSeq"/>
        </authorList>
    </citation>
    <scope>IDENTIFICATION</scope>
    <source>
        <strain evidence="7">NI907</strain>
    </source>
</reference>
<dbReference type="InterPro" id="IPR052414">
    <property type="entry name" value="U3_snoRNA-assoc_WDR"/>
</dbReference>
<dbReference type="Proteomes" id="UP000515153">
    <property type="component" value="Unplaced"/>
</dbReference>
<evidence type="ECO:0000256" key="2">
    <source>
        <dbReference type="ARBA" id="ARBA00023242"/>
    </source>
</evidence>
<dbReference type="InterPro" id="IPR007148">
    <property type="entry name" value="SSU_processome_Utp12"/>
</dbReference>
<evidence type="ECO:0000256" key="4">
    <source>
        <dbReference type="SAM" id="MobiDB-lite"/>
    </source>
</evidence>
<evidence type="ECO:0000313" key="7">
    <source>
        <dbReference type="RefSeq" id="XP_030985356.1"/>
    </source>
</evidence>
<dbReference type="AlphaFoldDB" id="A0A6P8BE28"/>
<dbReference type="Pfam" id="PF04003">
    <property type="entry name" value="Utp12"/>
    <property type="match status" value="1"/>
</dbReference>
<keyword evidence="6" id="KW-1185">Reference proteome</keyword>
<gene>
    <name evidence="7" type="ORF">PgNI_04477</name>
</gene>
<accession>A0A6P8BE28</accession>
<feature type="compositionally biased region" description="Polar residues" evidence="4">
    <location>
        <begin position="402"/>
        <end position="412"/>
    </location>
</feature>
<dbReference type="GO" id="GO:0000462">
    <property type="term" value="P:maturation of SSU-rRNA from tricistronic rRNA transcript (SSU-rRNA, 5.8S rRNA, LSU-rRNA)"/>
    <property type="evidence" value="ECO:0007669"/>
    <property type="project" value="TreeGrafter"/>
</dbReference>
<dbReference type="PANTHER" id="PTHR44267">
    <property type="entry name" value="WD REPEAT-CONTAINING PROTEIN 43"/>
    <property type="match status" value="1"/>
</dbReference>
<evidence type="ECO:0000313" key="6">
    <source>
        <dbReference type="Proteomes" id="UP000515153"/>
    </source>
</evidence>
<feature type="compositionally biased region" description="Acidic residues" evidence="4">
    <location>
        <begin position="345"/>
        <end position="359"/>
    </location>
</feature>
<feature type="compositionally biased region" description="Acidic residues" evidence="4">
    <location>
        <begin position="58"/>
        <end position="67"/>
    </location>
</feature>
<comment type="similarity">
    <text evidence="3">Belongs to the UTP5 family.</text>
</comment>
<keyword evidence="2" id="KW-0539">Nucleus</keyword>
<organism evidence="6 7">
    <name type="scientific">Pyricularia grisea</name>
    <name type="common">Crabgrass-specific blast fungus</name>
    <name type="synonym">Magnaporthe grisea</name>
    <dbReference type="NCBI Taxonomy" id="148305"/>
    <lineage>
        <taxon>Eukaryota</taxon>
        <taxon>Fungi</taxon>
        <taxon>Dikarya</taxon>
        <taxon>Ascomycota</taxon>
        <taxon>Pezizomycotina</taxon>
        <taxon>Sordariomycetes</taxon>
        <taxon>Sordariomycetidae</taxon>
        <taxon>Magnaporthales</taxon>
        <taxon>Pyriculariaceae</taxon>
        <taxon>Pyricularia</taxon>
    </lineage>
</organism>
<sequence>MSTKRKTPAKLAPPVLKQSAKQAFKTRIDESRTAVTAGKVAEARDIPAQETVEISSDSSDDDDDDMSTGEADHTQKNPEKASQIQETPAKPSSSINTKSARLPNGKAATPEDAPGSDSEPQSPTFGELARNRTVDVQEALQQQQQGSSLATAPHQAVAPPSLESLGTVLTQALRSDDTELLESCLQTTDLNAVRATIQRLDSGLAASLLTRLASRMHRRPGRASTLISWVQWTLIAHGGALAAQPDLQRKLAELNRVLEERSRGLNSLLVLKGKLDMLEAQMQLRRGASRSGRSRNAINRESSSEEESEARNVVYVEGEEDQTKDARAEVEDDQFDISAVNGVDSDSDEEDEDEDMDDANDLRRAAGAENLDDDEVDFDDVDDESGEDDSDVDAAAPPAKVQKTSSAFPKRR</sequence>
<feature type="domain" description="Small-subunit processome Utp12" evidence="5">
    <location>
        <begin position="177"/>
        <end position="279"/>
    </location>
</feature>
<dbReference type="PANTHER" id="PTHR44267:SF1">
    <property type="entry name" value="WD REPEAT-CONTAINING PROTEIN 43"/>
    <property type="match status" value="1"/>
</dbReference>
<feature type="region of interest" description="Disordered" evidence="4">
    <location>
        <begin position="1"/>
        <end position="125"/>
    </location>
</feature>
<dbReference type="GO" id="GO:0005730">
    <property type="term" value="C:nucleolus"/>
    <property type="evidence" value="ECO:0007669"/>
    <property type="project" value="TreeGrafter"/>
</dbReference>
<protein>
    <recommendedName>
        <fullName evidence="5">Small-subunit processome Utp12 domain-containing protein</fullName>
    </recommendedName>
</protein>
<name>A0A6P8BE28_PYRGI</name>
<evidence type="ECO:0000256" key="3">
    <source>
        <dbReference type="ARBA" id="ARBA00038335"/>
    </source>
</evidence>